<organism evidence="1 2">
    <name type="scientific">Oopsacas minuta</name>
    <dbReference type="NCBI Taxonomy" id="111878"/>
    <lineage>
        <taxon>Eukaryota</taxon>
        <taxon>Metazoa</taxon>
        <taxon>Porifera</taxon>
        <taxon>Hexactinellida</taxon>
        <taxon>Hexasterophora</taxon>
        <taxon>Lyssacinosida</taxon>
        <taxon>Leucopsacidae</taxon>
        <taxon>Oopsacas</taxon>
    </lineage>
</organism>
<name>A0AAV7JPI9_9METZ</name>
<dbReference type="AlphaFoldDB" id="A0AAV7JPI9"/>
<evidence type="ECO:0000313" key="1">
    <source>
        <dbReference type="EMBL" id="KAI6650596.1"/>
    </source>
</evidence>
<proteinExistence type="predicted"/>
<protein>
    <submittedName>
        <fullName evidence="1">Uncharacterized protein</fullName>
    </submittedName>
</protein>
<evidence type="ECO:0000313" key="2">
    <source>
        <dbReference type="Proteomes" id="UP001165289"/>
    </source>
</evidence>
<sequence length="101" mass="11282">MSITSVSERLEQWDSELAALSIVQTNSIVDISRLVAERPYPPNLIEEYSNKQILDSINKSSTTLGSNLVRHAFSHGEETGILYDVFVILRYLGTKPGMNVL</sequence>
<keyword evidence="2" id="KW-1185">Reference proteome</keyword>
<dbReference type="EMBL" id="JAKMXF010000310">
    <property type="protein sequence ID" value="KAI6650596.1"/>
    <property type="molecule type" value="Genomic_DNA"/>
</dbReference>
<dbReference type="Proteomes" id="UP001165289">
    <property type="component" value="Unassembled WGS sequence"/>
</dbReference>
<comment type="caution">
    <text evidence="1">The sequence shown here is derived from an EMBL/GenBank/DDBJ whole genome shotgun (WGS) entry which is preliminary data.</text>
</comment>
<gene>
    <name evidence="1" type="ORF">LOD99_7646</name>
</gene>
<accession>A0AAV7JPI9</accession>
<reference evidence="1 2" key="1">
    <citation type="journal article" date="2023" name="BMC Biol.">
        <title>The compact genome of the sponge Oopsacas minuta (Hexactinellida) is lacking key metazoan core genes.</title>
        <authorList>
            <person name="Santini S."/>
            <person name="Schenkelaars Q."/>
            <person name="Jourda C."/>
            <person name="Duchesne M."/>
            <person name="Belahbib H."/>
            <person name="Rocher C."/>
            <person name="Selva M."/>
            <person name="Riesgo A."/>
            <person name="Vervoort M."/>
            <person name="Leys S.P."/>
            <person name="Kodjabachian L."/>
            <person name="Le Bivic A."/>
            <person name="Borchiellini C."/>
            <person name="Claverie J.M."/>
            <person name="Renard E."/>
        </authorList>
    </citation>
    <scope>NUCLEOTIDE SEQUENCE [LARGE SCALE GENOMIC DNA]</scope>
    <source>
        <strain evidence="1">SPO-2</strain>
    </source>
</reference>